<accession>A0AAN7WHY6</accession>
<dbReference type="EMBL" id="JAVRQU010000001">
    <property type="protein sequence ID" value="KAK5708388.1"/>
    <property type="molecule type" value="Genomic_DNA"/>
</dbReference>
<evidence type="ECO:0000256" key="1">
    <source>
        <dbReference type="SAM" id="MobiDB-lite"/>
    </source>
</evidence>
<gene>
    <name evidence="3" type="ORF">LTR97_000928</name>
</gene>
<name>A0AAN7WHY6_9PEZI</name>
<feature type="domain" description="DUF8035" evidence="2">
    <location>
        <begin position="349"/>
        <end position="402"/>
    </location>
</feature>
<evidence type="ECO:0000313" key="3">
    <source>
        <dbReference type="EMBL" id="KAK5708388.1"/>
    </source>
</evidence>
<evidence type="ECO:0000259" key="2">
    <source>
        <dbReference type="Pfam" id="PF26118"/>
    </source>
</evidence>
<organism evidence="3 4">
    <name type="scientific">Elasticomyces elasticus</name>
    <dbReference type="NCBI Taxonomy" id="574655"/>
    <lineage>
        <taxon>Eukaryota</taxon>
        <taxon>Fungi</taxon>
        <taxon>Dikarya</taxon>
        <taxon>Ascomycota</taxon>
        <taxon>Pezizomycotina</taxon>
        <taxon>Dothideomycetes</taxon>
        <taxon>Dothideomycetidae</taxon>
        <taxon>Mycosphaerellales</taxon>
        <taxon>Teratosphaeriaceae</taxon>
        <taxon>Elasticomyces</taxon>
    </lineage>
</organism>
<proteinExistence type="predicted"/>
<feature type="compositionally biased region" description="Basic and acidic residues" evidence="1">
    <location>
        <begin position="144"/>
        <end position="153"/>
    </location>
</feature>
<feature type="region of interest" description="Disordered" evidence="1">
    <location>
        <begin position="120"/>
        <end position="158"/>
    </location>
</feature>
<protein>
    <recommendedName>
        <fullName evidence="2">DUF8035 domain-containing protein</fullName>
    </recommendedName>
</protein>
<sequence>MSFHKHDIDVNVYPDSHPVRPHGETIVTERKTVRTEQPARQPDFLRDDYGKTTSGALIVRREVSVEPAHRRHLHPVHHHHHRRRSVRTVTTRVPTKGVVVVKKETGPLYPDVERGRVSTKAIIVRSSSSRDRSRSSRRSHSHEHRLDDWDHHPPPPPQMPIIRPPILQEMITHHRHIDHGIELAPRPVTLPAPSPTNVTVVRRHVHAHPHVHATTVRASVSRCDPIDPDVAREADYYNRRIQERSHAGEACDGATRDWGLVDVPPGTEKVLMKGAGGGAQEISWDQYKGERRGRFIADGHVYVDAYGHAHGGAVRVRSHSVGVLAATTTTPNMHDRVIEGTVRGRTKDRVWTEISKDLVTREAVEESGYNYEETDDCFLIMMYLHYEDVYILVVRTEEIRRARLY</sequence>
<comment type="caution">
    <text evidence="3">The sequence shown here is derived from an EMBL/GenBank/DDBJ whole genome shotgun (WGS) entry which is preliminary data.</text>
</comment>
<dbReference type="AlphaFoldDB" id="A0AAN7WHY6"/>
<dbReference type="InterPro" id="IPR058348">
    <property type="entry name" value="DUF8035"/>
</dbReference>
<dbReference type="Pfam" id="PF26118">
    <property type="entry name" value="DUF8035"/>
    <property type="match status" value="1"/>
</dbReference>
<evidence type="ECO:0000313" key="4">
    <source>
        <dbReference type="Proteomes" id="UP001310594"/>
    </source>
</evidence>
<dbReference type="Proteomes" id="UP001310594">
    <property type="component" value="Unassembled WGS sequence"/>
</dbReference>
<reference evidence="3" key="1">
    <citation type="submission" date="2023-08" db="EMBL/GenBank/DDBJ databases">
        <title>Black Yeasts Isolated from many extreme environments.</title>
        <authorList>
            <person name="Coleine C."/>
            <person name="Stajich J.E."/>
            <person name="Selbmann L."/>
        </authorList>
    </citation>
    <scope>NUCLEOTIDE SEQUENCE</scope>
    <source>
        <strain evidence="3">CCFEE 5810</strain>
    </source>
</reference>